<comment type="catalytic activity">
    <reaction evidence="12">
        <text>L-seryl-[protein] + ATP = O-phospho-L-seryl-[protein] + ADP + H(+)</text>
        <dbReference type="Rhea" id="RHEA:17989"/>
        <dbReference type="Rhea" id="RHEA-COMP:9863"/>
        <dbReference type="Rhea" id="RHEA-COMP:11604"/>
        <dbReference type="ChEBI" id="CHEBI:15378"/>
        <dbReference type="ChEBI" id="CHEBI:29999"/>
        <dbReference type="ChEBI" id="CHEBI:30616"/>
        <dbReference type="ChEBI" id="CHEBI:83421"/>
        <dbReference type="ChEBI" id="CHEBI:456216"/>
        <dbReference type="EC" id="2.7.11.1"/>
    </reaction>
</comment>
<dbReference type="GO" id="GO:0035556">
    <property type="term" value="P:intracellular signal transduction"/>
    <property type="evidence" value="ECO:0007669"/>
    <property type="project" value="InterPro"/>
</dbReference>
<accession>A0A803T4Y5</accession>
<comment type="cofactor">
    <cofactor evidence="1">
        <name>Mg(2+)</name>
        <dbReference type="ChEBI" id="CHEBI:18420"/>
    </cofactor>
</comment>
<evidence type="ECO:0000256" key="5">
    <source>
        <dbReference type="ARBA" id="ARBA00022553"/>
    </source>
</evidence>
<evidence type="ECO:0000259" key="17">
    <source>
        <dbReference type="PROSITE" id="PS51285"/>
    </source>
</evidence>
<evidence type="ECO:0000256" key="11">
    <source>
        <dbReference type="ARBA" id="ARBA00047899"/>
    </source>
</evidence>
<dbReference type="InterPro" id="IPR016239">
    <property type="entry name" value="Ribosomal_S6_kinase_II"/>
</dbReference>
<dbReference type="Proteomes" id="UP000001646">
    <property type="component" value="Unplaced"/>
</dbReference>
<dbReference type="SMART" id="SM00220">
    <property type="entry name" value="S_TKc"/>
    <property type="match status" value="2"/>
</dbReference>
<keyword evidence="19" id="KW-1185">Reference proteome</keyword>
<reference evidence="18" key="1">
    <citation type="submission" date="2009-12" db="EMBL/GenBank/DDBJ databases">
        <title>The Genome Sequence of Anolis carolinensis (Green Anole Lizard).</title>
        <authorList>
            <consortium name="The Genome Sequencing Platform"/>
            <person name="Di Palma F."/>
            <person name="Alfoldi J."/>
            <person name="Heiman D."/>
            <person name="Young S."/>
            <person name="Grabherr M."/>
            <person name="Johnson J."/>
            <person name="Lander E.S."/>
            <person name="Lindblad-Toh K."/>
        </authorList>
    </citation>
    <scope>NUCLEOTIDE SEQUENCE [LARGE SCALE GENOMIC DNA]</scope>
    <source>
        <strain evidence="18">JBL SC #1</strain>
    </source>
</reference>
<dbReference type="FunFam" id="1.10.510.10:FF:000010">
    <property type="entry name" value="Ribosomal protein S6 kinase"/>
    <property type="match status" value="1"/>
</dbReference>
<evidence type="ECO:0000256" key="15">
    <source>
        <dbReference type="PROSITE-ProRule" id="PRU10141"/>
    </source>
</evidence>
<dbReference type="GeneTree" id="ENSGT00940000159242"/>
<feature type="domain" description="Protein kinase" evidence="16">
    <location>
        <begin position="391"/>
        <end position="684"/>
    </location>
</feature>
<keyword evidence="10 14" id="KW-0067">ATP-binding</keyword>
<feature type="binding site" evidence="14">
    <location>
        <begin position="397"/>
        <end position="405"/>
    </location>
    <ligand>
        <name>ATP</name>
        <dbReference type="ChEBI" id="CHEBI:30616"/>
    </ligand>
</feature>
<evidence type="ECO:0000256" key="4">
    <source>
        <dbReference type="ARBA" id="ARBA00022527"/>
    </source>
</evidence>
<dbReference type="Gene3D" id="3.30.200.20">
    <property type="entry name" value="Phosphorylase Kinase, domain 1"/>
    <property type="match status" value="2"/>
</dbReference>
<keyword evidence="8 14" id="KW-0547">Nucleotide-binding</keyword>
<evidence type="ECO:0000256" key="8">
    <source>
        <dbReference type="ARBA" id="ARBA00022741"/>
    </source>
</evidence>
<evidence type="ECO:0000256" key="12">
    <source>
        <dbReference type="ARBA" id="ARBA00048679"/>
    </source>
</evidence>
<dbReference type="InterPro" id="IPR041906">
    <property type="entry name" value="RSK_N"/>
</dbReference>
<dbReference type="FunFam" id="3.30.200.20:FF:000943">
    <property type="entry name" value="Non-specific serine/threonine protein kinase"/>
    <property type="match status" value="1"/>
</dbReference>
<evidence type="ECO:0000256" key="2">
    <source>
        <dbReference type="ARBA" id="ARBA00009804"/>
    </source>
</evidence>
<evidence type="ECO:0000256" key="13">
    <source>
        <dbReference type="PIRSR" id="PIRSR000606-50"/>
    </source>
</evidence>
<dbReference type="GO" id="GO:0005524">
    <property type="term" value="F:ATP binding"/>
    <property type="evidence" value="ECO:0007669"/>
    <property type="project" value="UniProtKB-UniRule"/>
</dbReference>
<evidence type="ECO:0000313" key="19">
    <source>
        <dbReference type="Proteomes" id="UP000001646"/>
    </source>
</evidence>
<feature type="active site" description="Proton acceptor" evidence="13">
    <location>
        <position position="508"/>
    </location>
</feature>
<dbReference type="SUPFAM" id="SSF56112">
    <property type="entry name" value="Protein kinase-like (PK-like)"/>
    <property type="match status" value="2"/>
</dbReference>
<dbReference type="PROSITE" id="PS00108">
    <property type="entry name" value="PROTEIN_KINASE_ST"/>
    <property type="match status" value="2"/>
</dbReference>
<evidence type="ECO:0000256" key="14">
    <source>
        <dbReference type="PIRSR" id="PIRSR000606-51"/>
    </source>
</evidence>
<feature type="binding site" evidence="14 15">
    <location>
        <position position="420"/>
    </location>
    <ligand>
        <name>ATP</name>
        <dbReference type="ChEBI" id="CHEBI:30616"/>
    </ligand>
</feature>
<comment type="similarity">
    <text evidence="2">Belongs to the protein kinase superfamily. AGC Ser/Thr protein kinase family. S6 kinase subfamily.</text>
</comment>
<dbReference type="Pfam" id="PF00433">
    <property type="entry name" value="Pkinase_C"/>
    <property type="match status" value="1"/>
</dbReference>
<dbReference type="InterPro" id="IPR011009">
    <property type="entry name" value="Kinase-like_dom_sf"/>
</dbReference>
<keyword evidence="7" id="KW-0677">Repeat</keyword>
<protein>
    <recommendedName>
        <fullName evidence="3">non-specific serine/threonine protein kinase</fullName>
        <ecNumber evidence="3">2.7.11.1</ecNumber>
    </recommendedName>
</protein>
<organism evidence="18 19">
    <name type="scientific">Anolis carolinensis</name>
    <name type="common">Green anole</name>
    <name type="synonym">American chameleon</name>
    <dbReference type="NCBI Taxonomy" id="28377"/>
    <lineage>
        <taxon>Eukaryota</taxon>
        <taxon>Metazoa</taxon>
        <taxon>Chordata</taxon>
        <taxon>Craniata</taxon>
        <taxon>Vertebrata</taxon>
        <taxon>Euteleostomi</taxon>
        <taxon>Lepidosauria</taxon>
        <taxon>Squamata</taxon>
        <taxon>Bifurcata</taxon>
        <taxon>Unidentata</taxon>
        <taxon>Episquamata</taxon>
        <taxon>Toxicofera</taxon>
        <taxon>Iguania</taxon>
        <taxon>Dactyloidae</taxon>
        <taxon>Anolis</taxon>
    </lineage>
</organism>
<proteinExistence type="inferred from homology"/>
<reference evidence="18" key="2">
    <citation type="submission" date="2025-08" db="UniProtKB">
        <authorList>
            <consortium name="Ensembl"/>
        </authorList>
    </citation>
    <scope>IDENTIFICATION</scope>
</reference>
<dbReference type="PANTHER" id="PTHR24351">
    <property type="entry name" value="RIBOSOMAL PROTEIN S6 KINASE"/>
    <property type="match status" value="1"/>
</dbReference>
<dbReference type="PROSITE" id="PS51285">
    <property type="entry name" value="AGC_KINASE_CTER"/>
    <property type="match status" value="1"/>
</dbReference>
<evidence type="ECO:0000256" key="10">
    <source>
        <dbReference type="ARBA" id="ARBA00022840"/>
    </source>
</evidence>
<evidence type="ECO:0000256" key="3">
    <source>
        <dbReference type="ARBA" id="ARBA00012513"/>
    </source>
</evidence>
<name>A0A803T4Y5_ANOCA</name>
<dbReference type="PROSITE" id="PS50011">
    <property type="entry name" value="PROTEIN_KINASE_DOM"/>
    <property type="match status" value="2"/>
</dbReference>
<dbReference type="EC" id="2.7.11.1" evidence="3"/>
<dbReference type="FunFam" id="3.30.200.20:FF:000121">
    <property type="entry name" value="Ribosomal protein S6 kinase"/>
    <property type="match status" value="1"/>
</dbReference>
<dbReference type="Ensembl" id="ENSACAT00000057925.1">
    <property type="protein sequence ID" value="ENSACAP00000030275.1"/>
    <property type="gene ID" value="ENSACAG00000014143.4"/>
</dbReference>
<evidence type="ECO:0000313" key="18">
    <source>
        <dbReference type="Ensembl" id="ENSACAP00000030275.1"/>
    </source>
</evidence>
<dbReference type="Gene3D" id="1.10.510.10">
    <property type="entry name" value="Transferase(Phosphotransferase) domain 1"/>
    <property type="match status" value="2"/>
</dbReference>
<dbReference type="PROSITE" id="PS00107">
    <property type="entry name" value="PROTEIN_KINASE_ATP"/>
    <property type="match status" value="2"/>
</dbReference>
<keyword evidence="9" id="KW-0418">Kinase</keyword>
<dbReference type="InterPro" id="IPR000961">
    <property type="entry name" value="AGC-kinase_C"/>
</dbReference>
<keyword evidence="5" id="KW-0597">Phosphoprotein</keyword>
<dbReference type="GO" id="GO:0000287">
    <property type="term" value="F:magnesium ion binding"/>
    <property type="evidence" value="ECO:0007669"/>
    <property type="project" value="InterPro"/>
</dbReference>
<comment type="catalytic activity">
    <reaction evidence="11">
        <text>L-threonyl-[protein] + ATP = O-phospho-L-threonyl-[protein] + ADP + H(+)</text>
        <dbReference type="Rhea" id="RHEA:46608"/>
        <dbReference type="Rhea" id="RHEA-COMP:11060"/>
        <dbReference type="Rhea" id="RHEA-COMP:11605"/>
        <dbReference type="ChEBI" id="CHEBI:15378"/>
        <dbReference type="ChEBI" id="CHEBI:30013"/>
        <dbReference type="ChEBI" id="CHEBI:30616"/>
        <dbReference type="ChEBI" id="CHEBI:61977"/>
        <dbReference type="ChEBI" id="CHEBI:456216"/>
        <dbReference type="EC" id="2.7.11.1"/>
    </reaction>
</comment>
<dbReference type="Bgee" id="ENSACAG00000014143">
    <property type="expression patterns" value="Expressed in forelimb bud and 13 other cell types or tissues"/>
</dbReference>
<dbReference type="PIRSF" id="PIRSF000606">
    <property type="entry name" value="Ribsml_S6_kin_2"/>
    <property type="match status" value="1"/>
</dbReference>
<dbReference type="Pfam" id="PF00069">
    <property type="entry name" value="Pkinase"/>
    <property type="match status" value="2"/>
</dbReference>
<feature type="domain" description="AGC-kinase C-terminal" evidence="17">
    <location>
        <begin position="297"/>
        <end position="366"/>
    </location>
</feature>
<dbReference type="InterPro" id="IPR017892">
    <property type="entry name" value="Pkinase_C"/>
</dbReference>
<dbReference type="CDD" id="cd05582">
    <property type="entry name" value="STKc_RSK_N"/>
    <property type="match status" value="1"/>
</dbReference>
<keyword evidence="4" id="KW-0723">Serine/threonine-protein kinase</keyword>
<dbReference type="GO" id="GO:0004674">
    <property type="term" value="F:protein serine/threonine kinase activity"/>
    <property type="evidence" value="ECO:0007669"/>
    <property type="project" value="UniProtKB-KW"/>
</dbReference>
<dbReference type="SMART" id="SM00133">
    <property type="entry name" value="S_TK_X"/>
    <property type="match status" value="1"/>
</dbReference>
<reference evidence="18" key="3">
    <citation type="submission" date="2025-09" db="UniProtKB">
        <authorList>
            <consortium name="Ensembl"/>
        </authorList>
    </citation>
    <scope>IDENTIFICATION</scope>
</reference>
<evidence type="ECO:0000259" key="16">
    <source>
        <dbReference type="PROSITE" id="PS50011"/>
    </source>
</evidence>
<evidence type="ECO:0000256" key="6">
    <source>
        <dbReference type="ARBA" id="ARBA00022679"/>
    </source>
</evidence>
<sequence length="684" mass="77969">RHCTQCADHHWDHLDWLVDEGNVEEIPITHHVKEGCEKADPAQFELLKVLGQGSFGKVFLVRKIIGPDAGQLYAMKVLKKASLKVRDRVRTKMERDILVEVNHPFIVKLHYAFQTEGKLYLILDFLRGGDVFTRLSKEVMFTEEDVKFYLAELALALDHLHSLGIVYRDLKPENILLDEAGHIKLTDFGLSKESVDQEKKAYSFCGTVEYMAPEVVNRRGHNQSADWWSFGVLMFEMLTGTLPFQGKDRNETMNMILKAKLGMPQFLSPEAQSLLRMLFKRNPANRLGNAGDEEICQYCFVAKLYRREIQPPFKPASGRPEDTFCFDPEFTAKTPKDSPGVPPSANAHQLFKGFSFVATTAIEDHKISPLNNILPIVQQLHGNSALFTDAYELKEDIGVGSYSVCKRCIHIVSNMEFAVKIIDKSKRDPSEEIEILMRYGQHPNIITLKDVYDDGKYIYLVTELMKGGELLDRILRQKCFSEREASAVLYTITKTVDYLHCQGVVHRDLKPSNILYMDDSNNADSIRICDFGFAKQLRGENGLLLTPCYTANFVAPEVHNILYIFVRFLCEDFPFRASEETEDTKETVETIGVNFVHMPICHCMKDPHQRYTAEQVLKHSWIACRDQLPHYQLNRQDAPHLVKGAMAATYSALNNKTFQPVLEPVAASSLAQRRSMKKLTSTDL</sequence>
<dbReference type="InterPro" id="IPR017441">
    <property type="entry name" value="Protein_kinase_ATP_BS"/>
</dbReference>
<keyword evidence="6" id="KW-0808">Transferase</keyword>
<feature type="active site" description="Proton acceptor" evidence="13">
    <location>
        <position position="169"/>
    </location>
</feature>
<feature type="binding site" evidence="14 15">
    <location>
        <position position="76"/>
    </location>
    <ligand>
        <name>ATP</name>
        <dbReference type="ChEBI" id="CHEBI:30616"/>
    </ligand>
</feature>
<feature type="domain" description="Protein kinase" evidence="16">
    <location>
        <begin position="44"/>
        <end position="301"/>
    </location>
</feature>
<feature type="binding site" evidence="14">
    <location>
        <begin position="50"/>
        <end position="58"/>
    </location>
    <ligand>
        <name>ATP</name>
        <dbReference type="ChEBI" id="CHEBI:30616"/>
    </ligand>
</feature>
<dbReference type="InterPro" id="IPR000719">
    <property type="entry name" value="Prot_kinase_dom"/>
</dbReference>
<dbReference type="InterPro" id="IPR008271">
    <property type="entry name" value="Ser/Thr_kinase_AS"/>
</dbReference>
<dbReference type="FunFam" id="3.30.200.20:FF:000013">
    <property type="entry name" value="Ribosomal protein S6 kinase"/>
    <property type="match status" value="1"/>
</dbReference>
<dbReference type="AlphaFoldDB" id="A0A803T4Y5"/>
<evidence type="ECO:0000256" key="7">
    <source>
        <dbReference type="ARBA" id="ARBA00022737"/>
    </source>
</evidence>
<evidence type="ECO:0000256" key="9">
    <source>
        <dbReference type="ARBA" id="ARBA00022777"/>
    </source>
</evidence>
<evidence type="ECO:0000256" key="1">
    <source>
        <dbReference type="ARBA" id="ARBA00001946"/>
    </source>
</evidence>